<evidence type="ECO:0000313" key="4">
    <source>
        <dbReference type="Proteomes" id="UP000317078"/>
    </source>
</evidence>
<gene>
    <name evidence="3" type="ORF">EAH89_20955</name>
</gene>
<dbReference type="InterPro" id="IPR005064">
    <property type="entry name" value="BUG"/>
</dbReference>
<dbReference type="OrthoDB" id="7374630at2"/>
<dbReference type="InterPro" id="IPR042100">
    <property type="entry name" value="Bug_dom1"/>
</dbReference>
<organism evidence="3 4">
    <name type="scientific">Muricoccus nepalensis</name>
    <dbReference type="NCBI Taxonomy" id="1854500"/>
    <lineage>
        <taxon>Bacteria</taxon>
        <taxon>Pseudomonadati</taxon>
        <taxon>Pseudomonadota</taxon>
        <taxon>Alphaproteobacteria</taxon>
        <taxon>Acetobacterales</taxon>
        <taxon>Roseomonadaceae</taxon>
        <taxon>Muricoccus</taxon>
    </lineage>
</organism>
<dbReference type="Proteomes" id="UP000317078">
    <property type="component" value="Unassembled WGS sequence"/>
</dbReference>
<dbReference type="Gene3D" id="3.40.190.150">
    <property type="entry name" value="Bordetella uptake gene, domain 1"/>
    <property type="match status" value="1"/>
</dbReference>
<dbReference type="PANTHER" id="PTHR42928">
    <property type="entry name" value="TRICARBOXYLATE-BINDING PROTEIN"/>
    <property type="match status" value="1"/>
</dbReference>
<dbReference type="Gene3D" id="3.40.190.10">
    <property type="entry name" value="Periplasmic binding protein-like II"/>
    <property type="match status" value="1"/>
</dbReference>
<evidence type="ECO:0000256" key="2">
    <source>
        <dbReference type="SAM" id="SignalP"/>
    </source>
</evidence>
<feature type="signal peptide" evidence="2">
    <location>
        <begin position="1"/>
        <end position="27"/>
    </location>
</feature>
<evidence type="ECO:0000256" key="1">
    <source>
        <dbReference type="ARBA" id="ARBA00006987"/>
    </source>
</evidence>
<protein>
    <submittedName>
        <fullName evidence="3">Tripartite tricarboxylate transporter substrate binding protein</fullName>
    </submittedName>
</protein>
<feature type="chain" id="PRO_5021275849" evidence="2">
    <location>
        <begin position="28"/>
        <end position="328"/>
    </location>
</feature>
<dbReference type="PROSITE" id="PS51318">
    <property type="entry name" value="TAT"/>
    <property type="match status" value="1"/>
</dbReference>
<sequence length="328" mass="34128">MGQHLTRRGMAAATLAAAVAAAGGARAQGAPAWPQRPVRVVLPYPPGGGTDVLARALVEVMRPHLAQPIIVENRPGAQGLIGSEAVSRAEPDGSTLAVVTSTHNLNKYQLPTIPYDPVRDFTPLAILSRQVLVLVAGRGQPFADVAGLVARARANPGAIGFGATEALTAFAGHEFNRRAGVQTEEVQYRGGGLLMNDIVAGHLPIGWTSTASALPHLATGQVRVLAVSTAARTGLMPEVPTVQEAGVPGYEVSGWVAALAPPRMAPALVREIHAAFARAYAEPSLAERFRTLGLEPGLMSPEETAAFLRADDARWAAAAAAGQIVKQQ</sequence>
<reference evidence="3 4" key="1">
    <citation type="journal article" date="2019" name="Environ. Microbiol.">
        <title>Species interactions and distinct microbial communities in high Arctic permafrost affected cryosols are associated with the CH4 and CO2 gas fluxes.</title>
        <authorList>
            <person name="Altshuler I."/>
            <person name="Hamel J."/>
            <person name="Turney S."/>
            <person name="Magnuson E."/>
            <person name="Levesque R."/>
            <person name="Greer C."/>
            <person name="Whyte L.G."/>
        </authorList>
    </citation>
    <scope>NUCLEOTIDE SEQUENCE [LARGE SCALE GENOMIC DNA]</scope>
    <source>
        <strain evidence="3 4">S9.3B</strain>
    </source>
</reference>
<dbReference type="CDD" id="cd07012">
    <property type="entry name" value="PBP2_Bug_TTT"/>
    <property type="match status" value="1"/>
</dbReference>
<proteinExistence type="inferred from homology"/>
<comment type="caution">
    <text evidence="3">The sequence shown here is derived from an EMBL/GenBank/DDBJ whole genome shotgun (WGS) entry which is preliminary data.</text>
</comment>
<dbReference type="EMBL" id="RCZP01000027">
    <property type="protein sequence ID" value="TPG49636.1"/>
    <property type="molecule type" value="Genomic_DNA"/>
</dbReference>
<dbReference type="Pfam" id="PF03401">
    <property type="entry name" value="TctC"/>
    <property type="match status" value="1"/>
</dbReference>
<keyword evidence="2" id="KW-0732">Signal</keyword>
<dbReference type="InterPro" id="IPR006311">
    <property type="entry name" value="TAT_signal"/>
</dbReference>
<accession>A0A502FKD3</accession>
<dbReference type="AlphaFoldDB" id="A0A502FKD3"/>
<dbReference type="PANTHER" id="PTHR42928:SF5">
    <property type="entry name" value="BLR1237 PROTEIN"/>
    <property type="match status" value="1"/>
</dbReference>
<dbReference type="PIRSF" id="PIRSF017082">
    <property type="entry name" value="YflP"/>
    <property type="match status" value="1"/>
</dbReference>
<dbReference type="RefSeq" id="WP_140885686.1">
    <property type="nucleotide sequence ID" value="NZ_RCZP01000027.1"/>
</dbReference>
<evidence type="ECO:0000313" key="3">
    <source>
        <dbReference type="EMBL" id="TPG49636.1"/>
    </source>
</evidence>
<comment type="similarity">
    <text evidence="1">Belongs to the UPF0065 (bug) family.</text>
</comment>
<name>A0A502FKD3_9PROT</name>
<keyword evidence="4" id="KW-1185">Reference proteome</keyword>